<dbReference type="Proteomes" id="UP000666915">
    <property type="component" value="Unassembled WGS sequence"/>
</dbReference>
<dbReference type="PANTHER" id="PTHR43133:SF25">
    <property type="entry name" value="RNA POLYMERASE SIGMA FACTOR RFAY-RELATED"/>
    <property type="match status" value="1"/>
</dbReference>
<sequence>MGRVRAINDVTPLHASRRVPHDPSPSATGRAVTGAPSETGAPAEPEPSDADIITAARRDPERFADLFDRHYRDIHRYVDRRLGADAADDIAAETFLIAFRRRAVFDPAHTSARPWLYGIATRLISRHRRDELRRYKAMARMRTADVVESHESSVASAVDAASFGLSPALARLRHGDRDVLLLVALAELSYPEVAEALGIAYGTVCSRLSRARKQVRAALRASGHDEEDDRG</sequence>
<dbReference type="SUPFAM" id="SSF88659">
    <property type="entry name" value="Sigma3 and sigma4 domains of RNA polymerase sigma factors"/>
    <property type="match status" value="1"/>
</dbReference>
<proteinExistence type="inferred from homology"/>
<feature type="domain" description="RNA polymerase sigma factor 70 region 4 type 2" evidence="7">
    <location>
        <begin position="168"/>
        <end position="214"/>
    </location>
</feature>
<keyword evidence="4" id="KW-0804">Transcription</keyword>
<dbReference type="NCBIfam" id="TIGR02937">
    <property type="entry name" value="sigma70-ECF"/>
    <property type="match status" value="1"/>
</dbReference>
<dbReference type="InterPro" id="IPR007627">
    <property type="entry name" value="RNA_pol_sigma70_r2"/>
</dbReference>
<evidence type="ECO:0000313" key="8">
    <source>
        <dbReference type="EMBL" id="MBO2439157.1"/>
    </source>
</evidence>
<dbReference type="Pfam" id="PF08281">
    <property type="entry name" value="Sigma70_r4_2"/>
    <property type="match status" value="1"/>
</dbReference>
<dbReference type="PANTHER" id="PTHR43133">
    <property type="entry name" value="RNA POLYMERASE ECF-TYPE SIGMA FACTO"/>
    <property type="match status" value="1"/>
</dbReference>
<dbReference type="Gene3D" id="1.10.1740.10">
    <property type="match status" value="1"/>
</dbReference>
<accession>A0ABS3QZG3</accession>
<evidence type="ECO:0000256" key="5">
    <source>
        <dbReference type="SAM" id="MobiDB-lite"/>
    </source>
</evidence>
<protein>
    <submittedName>
        <fullName evidence="8">RNA polymerase sigma factor</fullName>
    </submittedName>
</protein>
<dbReference type="InterPro" id="IPR013324">
    <property type="entry name" value="RNA_pol_sigma_r3/r4-like"/>
</dbReference>
<evidence type="ECO:0000256" key="3">
    <source>
        <dbReference type="ARBA" id="ARBA00023082"/>
    </source>
</evidence>
<dbReference type="SUPFAM" id="SSF88946">
    <property type="entry name" value="Sigma2 domain of RNA polymerase sigma factors"/>
    <property type="match status" value="1"/>
</dbReference>
<organism evidence="8 9">
    <name type="scientific">Actinomadura nitritigenes</name>
    <dbReference type="NCBI Taxonomy" id="134602"/>
    <lineage>
        <taxon>Bacteria</taxon>
        <taxon>Bacillati</taxon>
        <taxon>Actinomycetota</taxon>
        <taxon>Actinomycetes</taxon>
        <taxon>Streptosporangiales</taxon>
        <taxon>Thermomonosporaceae</taxon>
        <taxon>Actinomadura</taxon>
    </lineage>
</organism>
<feature type="domain" description="RNA polymerase sigma-70 region 2" evidence="6">
    <location>
        <begin position="66"/>
        <end position="132"/>
    </location>
</feature>
<dbReference type="InterPro" id="IPR013249">
    <property type="entry name" value="RNA_pol_sigma70_r4_t2"/>
</dbReference>
<evidence type="ECO:0000259" key="6">
    <source>
        <dbReference type="Pfam" id="PF04542"/>
    </source>
</evidence>
<comment type="similarity">
    <text evidence="1">Belongs to the sigma-70 factor family. ECF subfamily.</text>
</comment>
<keyword evidence="3" id="KW-0731">Sigma factor</keyword>
<dbReference type="InterPro" id="IPR014284">
    <property type="entry name" value="RNA_pol_sigma-70_dom"/>
</dbReference>
<name>A0ABS3QZG3_9ACTN</name>
<comment type="caution">
    <text evidence="8">The sequence shown here is derived from an EMBL/GenBank/DDBJ whole genome shotgun (WGS) entry which is preliminary data.</text>
</comment>
<dbReference type="Gene3D" id="1.10.10.10">
    <property type="entry name" value="Winged helix-like DNA-binding domain superfamily/Winged helix DNA-binding domain"/>
    <property type="match status" value="1"/>
</dbReference>
<gene>
    <name evidence="8" type="ORF">J4557_16675</name>
</gene>
<keyword evidence="2" id="KW-0805">Transcription regulation</keyword>
<dbReference type="InterPro" id="IPR039425">
    <property type="entry name" value="RNA_pol_sigma-70-like"/>
</dbReference>
<dbReference type="InterPro" id="IPR036388">
    <property type="entry name" value="WH-like_DNA-bd_sf"/>
</dbReference>
<evidence type="ECO:0000259" key="7">
    <source>
        <dbReference type="Pfam" id="PF08281"/>
    </source>
</evidence>
<dbReference type="InterPro" id="IPR013325">
    <property type="entry name" value="RNA_pol_sigma_r2"/>
</dbReference>
<feature type="region of interest" description="Disordered" evidence="5">
    <location>
        <begin position="1"/>
        <end position="50"/>
    </location>
</feature>
<dbReference type="EMBL" id="JAGEOK010000010">
    <property type="protein sequence ID" value="MBO2439157.1"/>
    <property type="molecule type" value="Genomic_DNA"/>
</dbReference>
<evidence type="ECO:0000256" key="4">
    <source>
        <dbReference type="ARBA" id="ARBA00023163"/>
    </source>
</evidence>
<dbReference type="Pfam" id="PF04542">
    <property type="entry name" value="Sigma70_r2"/>
    <property type="match status" value="1"/>
</dbReference>
<evidence type="ECO:0000256" key="2">
    <source>
        <dbReference type="ARBA" id="ARBA00023015"/>
    </source>
</evidence>
<evidence type="ECO:0000256" key="1">
    <source>
        <dbReference type="ARBA" id="ARBA00010641"/>
    </source>
</evidence>
<keyword evidence="9" id="KW-1185">Reference proteome</keyword>
<evidence type="ECO:0000313" key="9">
    <source>
        <dbReference type="Proteomes" id="UP000666915"/>
    </source>
</evidence>
<reference evidence="8 9" key="1">
    <citation type="submission" date="2021-03" db="EMBL/GenBank/DDBJ databases">
        <authorList>
            <person name="Kanchanasin P."/>
            <person name="Saeng-In P."/>
            <person name="Phongsopitanun W."/>
            <person name="Yuki M."/>
            <person name="Kudo T."/>
            <person name="Ohkuma M."/>
            <person name="Tanasupawat S."/>
        </authorList>
    </citation>
    <scope>NUCLEOTIDE SEQUENCE [LARGE SCALE GENOMIC DNA]</scope>
    <source>
        <strain evidence="8 9">L46</strain>
    </source>
</reference>